<dbReference type="InterPro" id="IPR027383">
    <property type="entry name" value="Znf_put"/>
</dbReference>
<dbReference type="InterPro" id="IPR041916">
    <property type="entry name" value="Anti_sigma_zinc_sf"/>
</dbReference>
<name>A0A7V4XRE9_9BACT</name>
<organism evidence="12">
    <name type="scientific">Acidobacterium capsulatum</name>
    <dbReference type="NCBI Taxonomy" id="33075"/>
    <lineage>
        <taxon>Bacteria</taxon>
        <taxon>Pseudomonadati</taxon>
        <taxon>Acidobacteriota</taxon>
        <taxon>Terriglobia</taxon>
        <taxon>Terriglobales</taxon>
        <taxon>Acidobacteriaceae</taxon>
        <taxon>Acidobacterium</taxon>
    </lineage>
</organism>
<evidence type="ECO:0000256" key="6">
    <source>
        <dbReference type="ARBA" id="ARBA00023136"/>
    </source>
</evidence>
<gene>
    <name evidence="12" type="ORF">ENW50_03790</name>
</gene>
<keyword evidence="6 9" id="KW-0472">Membrane</keyword>
<evidence type="ECO:0000259" key="11">
    <source>
        <dbReference type="Pfam" id="PF13490"/>
    </source>
</evidence>
<sequence length="266" mass="28170">MERHSNPEDFDLYALGALDGEERTTFESHLRTCVHCQQQLAEAQAVCALIGMSTEPVAPAPSVKASLMQRVKDEPRNAAATEMAAKPVARKRHWGLRFSLGFALVAVILGLTTTWLWKLNERHLQQIDSLQARLDATQQQATENAAAMHAVTAVVGAPDTMQVTLQQQAGGPPGQAHVLYNARLGVVVYSGELAPAPADKSYQLWLVPASGVPVSAGIVAPNQETRAAVVHLPEGLAPKAFAVTVEPKGGSPQPTGAKVLVGLAAS</sequence>
<evidence type="ECO:0000256" key="2">
    <source>
        <dbReference type="ARBA" id="ARBA00004236"/>
    </source>
</evidence>
<feature type="transmembrane region" description="Helical" evidence="9">
    <location>
        <begin position="96"/>
        <end position="117"/>
    </location>
</feature>
<evidence type="ECO:0000256" key="5">
    <source>
        <dbReference type="ARBA" id="ARBA00022989"/>
    </source>
</evidence>
<evidence type="ECO:0000256" key="4">
    <source>
        <dbReference type="ARBA" id="ARBA00022692"/>
    </source>
</evidence>
<dbReference type="InterPro" id="IPR051474">
    <property type="entry name" value="Anti-sigma-K/W_factor"/>
</dbReference>
<feature type="domain" description="Putative zinc-finger" evidence="11">
    <location>
        <begin position="11"/>
        <end position="37"/>
    </location>
</feature>
<dbReference type="GO" id="GO:0016989">
    <property type="term" value="F:sigma factor antagonist activity"/>
    <property type="evidence" value="ECO:0007669"/>
    <property type="project" value="TreeGrafter"/>
</dbReference>
<dbReference type="AlphaFoldDB" id="A0A7V4XRE9"/>
<protein>
    <recommendedName>
        <fullName evidence="8">Regulator of SigK</fullName>
    </recommendedName>
    <alternativeName>
        <fullName evidence="7">Sigma-K anti-sigma factor RskA</fullName>
    </alternativeName>
</protein>
<keyword evidence="3" id="KW-1003">Cell membrane</keyword>
<dbReference type="EMBL" id="DTKL01000019">
    <property type="protein sequence ID" value="HGY93798.1"/>
    <property type="molecule type" value="Genomic_DNA"/>
</dbReference>
<reference evidence="12" key="1">
    <citation type="journal article" date="2020" name="mSystems">
        <title>Genome- and Community-Level Interaction Insights into Carbon Utilization and Element Cycling Functions of Hydrothermarchaeota in Hydrothermal Sediment.</title>
        <authorList>
            <person name="Zhou Z."/>
            <person name="Liu Y."/>
            <person name="Xu W."/>
            <person name="Pan J."/>
            <person name="Luo Z.H."/>
            <person name="Li M."/>
        </authorList>
    </citation>
    <scope>NUCLEOTIDE SEQUENCE [LARGE SCALE GENOMIC DNA]</scope>
    <source>
        <strain evidence="12">SpSt-855</strain>
    </source>
</reference>
<evidence type="ECO:0000256" key="9">
    <source>
        <dbReference type="SAM" id="Phobius"/>
    </source>
</evidence>
<evidence type="ECO:0000256" key="1">
    <source>
        <dbReference type="ARBA" id="ARBA00004167"/>
    </source>
</evidence>
<dbReference type="PANTHER" id="PTHR37461">
    <property type="entry name" value="ANTI-SIGMA-K FACTOR RSKA"/>
    <property type="match status" value="1"/>
</dbReference>
<dbReference type="GO" id="GO:0005886">
    <property type="term" value="C:plasma membrane"/>
    <property type="evidence" value="ECO:0007669"/>
    <property type="project" value="UniProtKB-SubCell"/>
</dbReference>
<dbReference type="Gene3D" id="1.10.10.1320">
    <property type="entry name" value="Anti-sigma factor, zinc-finger domain"/>
    <property type="match status" value="1"/>
</dbReference>
<evidence type="ECO:0000256" key="8">
    <source>
        <dbReference type="ARBA" id="ARBA00030803"/>
    </source>
</evidence>
<dbReference type="Pfam" id="PF10099">
    <property type="entry name" value="RskA_C"/>
    <property type="match status" value="1"/>
</dbReference>
<dbReference type="PANTHER" id="PTHR37461:SF1">
    <property type="entry name" value="ANTI-SIGMA-K FACTOR RSKA"/>
    <property type="match status" value="1"/>
</dbReference>
<comment type="caution">
    <text evidence="12">The sequence shown here is derived from an EMBL/GenBank/DDBJ whole genome shotgun (WGS) entry which is preliminary data.</text>
</comment>
<comment type="subcellular location">
    <subcellularLocation>
        <location evidence="2">Cell membrane</location>
    </subcellularLocation>
    <subcellularLocation>
        <location evidence="1">Membrane</location>
        <topology evidence="1">Single-pass membrane protein</topology>
    </subcellularLocation>
</comment>
<feature type="domain" description="Anti-sigma K factor RskA C-terminal" evidence="10">
    <location>
        <begin position="102"/>
        <end position="256"/>
    </location>
</feature>
<accession>A0A7V4XRE9</accession>
<proteinExistence type="predicted"/>
<evidence type="ECO:0000313" key="12">
    <source>
        <dbReference type="EMBL" id="HGY93798.1"/>
    </source>
</evidence>
<dbReference type="GO" id="GO:0006417">
    <property type="term" value="P:regulation of translation"/>
    <property type="evidence" value="ECO:0007669"/>
    <property type="project" value="TreeGrafter"/>
</dbReference>
<dbReference type="InterPro" id="IPR018764">
    <property type="entry name" value="RskA_C"/>
</dbReference>
<keyword evidence="4 9" id="KW-0812">Transmembrane</keyword>
<keyword evidence="5 9" id="KW-1133">Transmembrane helix</keyword>
<evidence type="ECO:0000256" key="7">
    <source>
        <dbReference type="ARBA" id="ARBA00029829"/>
    </source>
</evidence>
<evidence type="ECO:0000256" key="3">
    <source>
        <dbReference type="ARBA" id="ARBA00022475"/>
    </source>
</evidence>
<evidence type="ECO:0000259" key="10">
    <source>
        <dbReference type="Pfam" id="PF10099"/>
    </source>
</evidence>
<dbReference type="Pfam" id="PF13490">
    <property type="entry name" value="zf-HC2"/>
    <property type="match status" value="1"/>
</dbReference>